<feature type="transmembrane region" description="Helical" evidence="13">
    <location>
        <begin position="63"/>
        <end position="80"/>
    </location>
</feature>
<evidence type="ECO:0000256" key="9">
    <source>
        <dbReference type="ARBA" id="ARBA00023303"/>
    </source>
</evidence>
<dbReference type="SUPFAM" id="SSF90112">
    <property type="entry name" value="Neurotransmitter-gated ion-channel transmembrane pore"/>
    <property type="match status" value="1"/>
</dbReference>
<keyword evidence="9" id="KW-0407">Ion channel</keyword>
<reference evidence="16" key="1">
    <citation type="journal article" date="2016" name="Nature">
        <title>Genome evolution in the allotetraploid frog Xenopus laevis.</title>
        <authorList>
            <person name="Session A.M."/>
            <person name="Uno Y."/>
            <person name="Kwon T."/>
            <person name="Chapman J.A."/>
            <person name="Toyoda A."/>
            <person name="Takahashi S."/>
            <person name="Fukui A."/>
            <person name="Hikosaka A."/>
            <person name="Suzuki A."/>
            <person name="Kondo M."/>
            <person name="van Heeringen S.J."/>
            <person name="Quigley I."/>
            <person name="Heinz S."/>
            <person name="Ogino H."/>
            <person name="Ochi H."/>
            <person name="Hellsten U."/>
            <person name="Lyons J.B."/>
            <person name="Simakov O."/>
            <person name="Putnam N."/>
            <person name="Stites J."/>
            <person name="Kuroki Y."/>
            <person name="Tanaka T."/>
            <person name="Michiue T."/>
            <person name="Watanabe M."/>
            <person name="Bogdanovic O."/>
            <person name="Lister R."/>
            <person name="Georgiou G."/>
            <person name="Paranjpe S.S."/>
            <person name="van Kruijsbergen I."/>
            <person name="Shu S."/>
            <person name="Carlson J."/>
            <person name="Kinoshita T."/>
            <person name="Ohta Y."/>
            <person name="Mawaribuchi S."/>
            <person name="Jenkins J."/>
            <person name="Grimwood J."/>
            <person name="Schmutz J."/>
            <person name="Mitros T."/>
            <person name="Mozaffari S.V."/>
            <person name="Suzuki Y."/>
            <person name="Haramoto Y."/>
            <person name="Yamamoto T.S."/>
            <person name="Takagi C."/>
            <person name="Heald R."/>
            <person name="Miller K."/>
            <person name="Haudenschild C."/>
            <person name="Kitzman J."/>
            <person name="Nakayama T."/>
            <person name="Izutsu Y."/>
            <person name="Robert J."/>
            <person name="Fortriede J."/>
            <person name="Burns K."/>
            <person name="Lotay V."/>
            <person name="Karimi K."/>
            <person name="Yasuoka Y."/>
            <person name="Dichmann D.S."/>
            <person name="Flajnik M.F."/>
            <person name="Houston D.W."/>
            <person name="Shendure J."/>
            <person name="DuPasquier L."/>
            <person name="Vize P.D."/>
            <person name="Zorn A.M."/>
            <person name="Ito M."/>
            <person name="Marcotte E.M."/>
            <person name="Wallingford J.B."/>
            <person name="Ito Y."/>
            <person name="Asashima M."/>
            <person name="Ueno N."/>
            <person name="Matsuda Y."/>
            <person name="Veenstra G.J."/>
            <person name="Fujiyama A."/>
            <person name="Harland R.M."/>
            <person name="Taira M."/>
            <person name="Rokhsar D.S."/>
        </authorList>
    </citation>
    <scope>NUCLEOTIDE SEQUENCE [LARGE SCALE GENOMIC DNA]</scope>
    <source>
        <strain evidence="16">J</strain>
    </source>
</reference>
<keyword evidence="7" id="KW-0628">Postsynaptic cell membrane</keyword>
<keyword evidence="13" id="KW-0472">Membrane</keyword>
<keyword evidence="8" id="KW-1071">Ligand-gated ion channel</keyword>
<dbReference type="InterPro" id="IPR006029">
    <property type="entry name" value="Neurotrans-gated_channel_TM"/>
</dbReference>
<accession>A0A974D0Q8</accession>
<comment type="catalytic activity">
    <reaction evidence="11">
        <text>Ca(2+)(in) = Ca(2+)(out)</text>
        <dbReference type="Rhea" id="RHEA:29671"/>
        <dbReference type="ChEBI" id="CHEBI:29108"/>
    </reaction>
</comment>
<feature type="transmembrane region" description="Helical" evidence="13">
    <location>
        <begin position="29"/>
        <end position="51"/>
    </location>
</feature>
<dbReference type="GO" id="GO:0005216">
    <property type="term" value="F:monoatomic ion channel activity"/>
    <property type="evidence" value="ECO:0007669"/>
    <property type="project" value="InterPro"/>
</dbReference>
<evidence type="ECO:0000256" key="5">
    <source>
        <dbReference type="ARBA" id="ARBA00023065"/>
    </source>
</evidence>
<evidence type="ECO:0000259" key="14">
    <source>
        <dbReference type="Pfam" id="PF02932"/>
    </source>
</evidence>
<gene>
    <name evidence="15" type="ORF">XELAEV_18024801mg</name>
</gene>
<dbReference type="InterPro" id="IPR006201">
    <property type="entry name" value="Neur_channel"/>
</dbReference>
<evidence type="ECO:0000256" key="3">
    <source>
        <dbReference type="ARBA" id="ARBA00022729"/>
    </source>
</evidence>
<evidence type="ECO:0000256" key="4">
    <source>
        <dbReference type="ARBA" id="ARBA00023018"/>
    </source>
</evidence>
<organism evidence="15 16">
    <name type="scientific">Xenopus laevis</name>
    <name type="common">African clawed frog</name>
    <dbReference type="NCBI Taxonomy" id="8355"/>
    <lineage>
        <taxon>Eukaryota</taxon>
        <taxon>Metazoa</taxon>
        <taxon>Chordata</taxon>
        <taxon>Craniata</taxon>
        <taxon>Vertebrata</taxon>
        <taxon>Euteleostomi</taxon>
        <taxon>Amphibia</taxon>
        <taxon>Batrachia</taxon>
        <taxon>Anura</taxon>
        <taxon>Pipoidea</taxon>
        <taxon>Pipidae</taxon>
        <taxon>Xenopodinae</taxon>
        <taxon>Xenopus</taxon>
        <taxon>Xenopus</taxon>
    </lineage>
</organism>
<dbReference type="AlphaFoldDB" id="A0A974D0Q8"/>
<feature type="transmembrane region" description="Helical" evidence="13">
    <location>
        <begin position="191"/>
        <end position="212"/>
    </location>
</feature>
<feature type="transmembrane region" description="Helical" evidence="13">
    <location>
        <begin position="92"/>
        <end position="114"/>
    </location>
</feature>
<evidence type="ECO:0000256" key="12">
    <source>
        <dbReference type="ARBA" id="ARBA00037540"/>
    </source>
</evidence>
<dbReference type="EMBL" id="CM004473">
    <property type="protein sequence ID" value="OCT82281.1"/>
    <property type="molecule type" value="Genomic_DNA"/>
</dbReference>
<dbReference type="Gene3D" id="1.20.58.390">
    <property type="entry name" value="Neurotransmitter-gated ion-channel transmembrane domain"/>
    <property type="match status" value="1"/>
</dbReference>
<evidence type="ECO:0000256" key="10">
    <source>
        <dbReference type="ARBA" id="ARBA00034104"/>
    </source>
</evidence>
<evidence type="ECO:0000256" key="1">
    <source>
        <dbReference type="ARBA" id="ARBA00022448"/>
    </source>
</evidence>
<keyword evidence="4" id="KW-0770">Synapse</keyword>
<evidence type="ECO:0000256" key="13">
    <source>
        <dbReference type="SAM" id="Phobius"/>
    </source>
</evidence>
<dbReference type="Proteomes" id="UP000694892">
    <property type="component" value="Chromosome 4S"/>
</dbReference>
<keyword evidence="13" id="KW-1133">Transmembrane helix</keyword>
<dbReference type="InterPro" id="IPR036719">
    <property type="entry name" value="Neuro-gated_channel_TM_sf"/>
</dbReference>
<evidence type="ECO:0000256" key="11">
    <source>
        <dbReference type="ARBA" id="ARBA00036634"/>
    </source>
</evidence>
<dbReference type="CDD" id="cd19063">
    <property type="entry name" value="LGIC_TM_5-HT3"/>
    <property type="match status" value="1"/>
</dbReference>
<keyword evidence="5" id="KW-0406">Ion transport</keyword>
<feature type="domain" description="Neurotransmitter-gated ion-channel transmembrane" evidence="14">
    <location>
        <begin position="38"/>
        <end position="134"/>
    </location>
</feature>
<evidence type="ECO:0000313" key="15">
    <source>
        <dbReference type="EMBL" id="OCT82281.1"/>
    </source>
</evidence>
<name>A0A974D0Q8_XENLA</name>
<protein>
    <recommendedName>
        <fullName evidence="14">Neurotransmitter-gated ion-channel transmembrane domain-containing protein</fullName>
    </recommendedName>
</protein>
<keyword evidence="3" id="KW-0732">Signal</keyword>
<evidence type="ECO:0000256" key="7">
    <source>
        <dbReference type="ARBA" id="ARBA00023257"/>
    </source>
</evidence>
<proteinExistence type="predicted"/>
<keyword evidence="13" id="KW-0812">Transmembrane</keyword>
<sequence>MLSVRNAQNQKVFHFMTFSRMVYNITIKWASVVYVINIIIPACSMVLLDIASMFIQLGSGERLGFKITVVLGFSVLLLILNDMVPSSDSPPVLGIFCAVCLILMVTSIIGSVITNYMMMILSDMQPNVPNWITWSLERKRLRQRSEVPLELNLLKRLLVAVLRIHQELNMCSNKQDAKSEWYVAALVVDRLILFLYIIIIIIISSILIIVWAK</sequence>
<comment type="subcellular location">
    <subcellularLocation>
        <location evidence="10">Postsynaptic cell membrane</location>
        <topology evidence="10">Multi-pass membrane protein</topology>
    </subcellularLocation>
</comment>
<dbReference type="GO" id="GO:0045211">
    <property type="term" value="C:postsynaptic membrane"/>
    <property type="evidence" value="ECO:0007669"/>
    <property type="project" value="UniProtKB-SubCell"/>
</dbReference>
<evidence type="ECO:0000256" key="2">
    <source>
        <dbReference type="ARBA" id="ARBA00022475"/>
    </source>
</evidence>
<dbReference type="OMA" id="FLIMAND"/>
<dbReference type="PANTHER" id="PTHR18945">
    <property type="entry name" value="NEUROTRANSMITTER GATED ION CHANNEL"/>
    <property type="match status" value="1"/>
</dbReference>
<keyword evidence="1" id="KW-0813">Transport</keyword>
<evidence type="ECO:0000256" key="8">
    <source>
        <dbReference type="ARBA" id="ARBA00023286"/>
    </source>
</evidence>
<dbReference type="GO" id="GO:0004888">
    <property type="term" value="F:transmembrane signaling receptor activity"/>
    <property type="evidence" value="ECO:0007669"/>
    <property type="project" value="InterPro"/>
</dbReference>
<evidence type="ECO:0000313" key="16">
    <source>
        <dbReference type="Proteomes" id="UP000694892"/>
    </source>
</evidence>
<evidence type="ECO:0000256" key="6">
    <source>
        <dbReference type="ARBA" id="ARBA00023170"/>
    </source>
</evidence>
<keyword evidence="2" id="KW-1003">Cell membrane</keyword>
<dbReference type="InterPro" id="IPR049944">
    <property type="entry name" value="LGIC_TM_5-HT3"/>
</dbReference>
<keyword evidence="6" id="KW-0675">Receptor</keyword>
<dbReference type="Pfam" id="PF02932">
    <property type="entry name" value="Neur_chan_memb"/>
    <property type="match status" value="1"/>
</dbReference>
<dbReference type="InterPro" id="IPR038050">
    <property type="entry name" value="Neuro_actylchol_rec"/>
</dbReference>
<comment type="function">
    <text evidence="12">Forms serotonin (5-hydroxytryptamine/5-HT3)-activated cation-selective channel complexes, which when activated cause fast, depolarizing responses in neurons.</text>
</comment>